<gene>
    <name evidence="2" type="ORF">GEV01_12145</name>
</gene>
<keyword evidence="3" id="KW-1185">Reference proteome</keyword>
<evidence type="ECO:0000313" key="3">
    <source>
        <dbReference type="Proteomes" id="UP000444318"/>
    </source>
</evidence>
<evidence type="ECO:0000313" key="2">
    <source>
        <dbReference type="EMBL" id="MQA20262.1"/>
    </source>
</evidence>
<sequence length="221" mass="24752">MTLRIRLPGIIHSRPHLSLAIALGVMVGPLLPQAWPLLARLLTAWNILVWSYLLTMGWMMMRADQHDIKRAACRQDEKGPVILATLSLAIMISLAAIISQLSTLKNLAPADMLYHYGFVVLTLTGSWFMIGTMFCSHYAHLYYIKNDGEKPLQFPDHDLTPNYWDFLYFALTISVAVQTSDVAVRSRAMRQVVLAQSVLCFFYNLAILGLSINIAASLING</sequence>
<dbReference type="AlphaFoldDB" id="A0A843SBB5"/>
<accession>A0A843SBB5</accession>
<keyword evidence="1" id="KW-1133">Transmembrane helix</keyword>
<feature type="transmembrane region" description="Helical" evidence="1">
    <location>
        <begin position="113"/>
        <end position="135"/>
    </location>
</feature>
<feature type="transmembrane region" description="Helical" evidence="1">
    <location>
        <begin position="41"/>
        <end position="60"/>
    </location>
</feature>
<feature type="transmembrane region" description="Helical" evidence="1">
    <location>
        <begin position="81"/>
        <end position="101"/>
    </location>
</feature>
<keyword evidence="1" id="KW-0812">Transmembrane</keyword>
<dbReference type="RefSeq" id="WP_152804604.1">
    <property type="nucleotide sequence ID" value="NZ_WHUF01000003.1"/>
</dbReference>
<dbReference type="Pfam" id="PF07077">
    <property type="entry name" value="DUF1345"/>
    <property type="match status" value="1"/>
</dbReference>
<feature type="transmembrane region" description="Helical" evidence="1">
    <location>
        <begin position="16"/>
        <end position="35"/>
    </location>
</feature>
<dbReference type="Proteomes" id="UP000444318">
    <property type="component" value="Unassembled WGS sequence"/>
</dbReference>
<evidence type="ECO:0000256" key="1">
    <source>
        <dbReference type="SAM" id="Phobius"/>
    </source>
</evidence>
<dbReference type="InterPro" id="IPR009781">
    <property type="entry name" value="DUF1345"/>
</dbReference>
<feature type="transmembrane region" description="Helical" evidence="1">
    <location>
        <begin position="193"/>
        <end position="219"/>
    </location>
</feature>
<organism evidence="2 3">
    <name type="scientific">Rugamonas rivuli</name>
    <dbReference type="NCBI Taxonomy" id="2743358"/>
    <lineage>
        <taxon>Bacteria</taxon>
        <taxon>Pseudomonadati</taxon>
        <taxon>Pseudomonadota</taxon>
        <taxon>Betaproteobacteria</taxon>
        <taxon>Burkholderiales</taxon>
        <taxon>Oxalobacteraceae</taxon>
        <taxon>Telluria group</taxon>
        <taxon>Rugamonas</taxon>
    </lineage>
</organism>
<reference evidence="2 3" key="1">
    <citation type="submission" date="2019-10" db="EMBL/GenBank/DDBJ databases">
        <title>Two novel species isolated from a subtropical stream in China.</title>
        <authorList>
            <person name="Lu H."/>
        </authorList>
    </citation>
    <scope>NUCLEOTIDE SEQUENCE [LARGE SCALE GENOMIC DNA]</scope>
    <source>
        <strain evidence="2 3">FT103W</strain>
    </source>
</reference>
<dbReference type="EMBL" id="WHUF01000003">
    <property type="protein sequence ID" value="MQA20262.1"/>
    <property type="molecule type" value="Genomic_DNA"/>
</dbReference>
<proteinExistence type="predicted"/>
<protein>
    <submittedName>
        <fullName evidence="2">DUF1345 domain-containing protein</fullName>
    </submittedName>
</protein>
<name>A0A843SBB5_9BURK</name>
<keyword evidence="1" id="KW-0472">Membrane</keyword>
<comment type="caution">
    <text evidence="2">The sequence shown here is derived from an EMBL/GenBank/DDBJ whole genome shotgun (WGS) entry which is preliminary data.</text>
</comment>